<organism evidence="8 9">
    <name type="scientific">Zwartia hollandica</name>
    <dbReference type="NCBI Taxonomy" id="324606"/>
    <lineage>
        <taxon>Bacteria</taxon>
        <taxon>Pseudomonadati</taxon>
        <taxon>Pseudomonadota</taxon>
        <taxon>Betaproteobacteria</taxon>
        <taxon>Burkholderiales</taxon>
        <taxon>Alcaligenaceae</taxon>
        <taxon>Zwartia</taxon>
    </lineage>
</organism>
<comment type="subcellular location">
    <subcellularLocation>
        <location evidence="1">Cell membrane</location>
        <topology evidence="1">Multi-pass membrane protein</topology>
    </subcellularLocation>
</comment>
<keyword evidence="9" id="KW-1185">Reference proteome</keyword>
<evidence type="ECO:0000256" key="5">
    <source>
        <dbReference type="ARBA" id="ARBA00022989"/>
    </source>
</evidence>
<comment type="similarity">
    <text evidence="2">Belongs to the chromate ion transporter (CHR) (TC 2.A.51) family.</text>
</comment>
<name>A0A953N8C9_9BURK</name>
<dbReference type="GO" id="GO:0005886">
    <property type="term" value="C:plasma membrane"/>
    <property type="evidence" value="ECO:0007669"/>
    <property type="project" value="UniProtKB-SubCell"/>
</dbReference>
<evidence type="ECO:0000313" key="8">
    <source>
        <dbReference type="EMBL" id="MBZ1350455.1"/>
    </source>
</evidence>
<feature type="transmembrane region" description="Helical" evidence="7">
    <location>
        <begin position="59"/>
        <end position="91"/>
    </location>
</feature>
<keyword evidence="4 7" id="KW-0812">Transmembrane</keyword>
<reference evidence="8" key="1">
    <citation type="submission" date="2021-07" db="EMBL/GenBank/DDBJ databases">
        <title>New genus and species of the family Alcaligenaceae.</title>
        <authorList>
            <person name="Hahn M.W."/>
        </authorList>
    </citation>
    <scope>NUCLEOTIDE SEQUENCE</scope>
    <source>
        <strain evidence="8">LF4-65</strain>
    </source>
</reference>
<evidence type="ECO:0000256" key="4">
    <source>
        <dbReference type="ARBA" id="ARBA00022692"/>
    </source>
</evidence>
<feature type="transmembrane region" description="Helical" evidence="7">
    <location>
        <begin position="135"/>
        <end position="152"/>
    </location>
</feature>
<proteinExistence type="inferred from homology"/>
<evidence type="ECO:0000256" key="7">
    <source>
        <dbReference type="SAM" id="Phobius"/>
    </source>
</evidence>
<dbReference type="PANTHER" id="PTHR43663">
    <property type="entry name" value="CHROMATE TRANSPORT PROTEIN-RELATED"/>
    <property type="match status" value="1"/>
</dbReference>
<evidence type="ECO:0000256" key="1">
    <source>
        <dbReference type="ARBA" id="ARBA00004651"/>
    </source>
</evidence>
<dbReference type="EMBL" id="JAHXRI010000006">
    <property type="protein sequence ID" value="MBZ1350455.1"/>
    <property type="molecule type" value="Genomic_DNA"/>
</dbReference>
<dbReference type="GO" id="GO:0015109">
    <property type="term" value="F:chromate transmembrane transporter activity"/>
    <property type="evidence" value="ECO:0007669"/>
    <property type="project" value="InterPro"/>
</dbReference>
<evidence type="ECO:0000313" key="9">
    <source>
        <dbReference type="Proteomes" id="UP000739565"/>
    </source>
</evidence>
<dbReference type="Proteomes" id="UP000739565">
    <property type="component" value="Unassembled WGS sequence"/>
</dbReference>
<evidence type="ECO:0000256" key="2">
    <source>
        <dbReference type="ARBA" id="ARBA00005262"/>
    </source>
</evidence>
<protein>
    <submittedName>
        <fullName evidence="8">Chromate transporter</fullName>
    </submittedName>
</protein>
<dbReference type="PANTHER" id="PTHR43663:SF1">
    <property type="entry name" value="CHROMATE TRANSPORTER"/>
    <property type="match status" value="1"/>
</dbReference>
<gene>
    <name evidence="8" type="ORF">KZZ10_07330</name>
</gene>
<keyword evidence="6 7" id="KW-0472">Membrane</keyword>
<dbReference type="Pfam" id="PF02417">
    <property type="entry name" value="Chromate_transp"/>
    <property type="match status" value="1"/>
</dbReference>
<comment type="caution">
    <text evidence="8">The sequence shown here is derived from an EMBL/GenBank/DDBJ whole genome shotgun (WGS) entry which is preliminary data.</text>
</comment>
<evidence type="ECO:0000256" key="3">
    <source>
        <dbReference type="ARBA" id="ARBA00022475"/>
    </source>
</evidence>
<dbReference type="InterPro" id="IPR003370">
    <property type="entry name" value="Chromate_transpt"/>
</dbReference>
<keyword evidence="3" id="KW-1003">Cell membrane</keyword>
<sequence>MSVLIHLCLTFGMLSLLAVGGGTAVIPEMQTVLKSSFNIDHTTFVHVYSLGQLAPGPNMLMVLIFGLQIAGMLGAGTVLVSFFLPSSILCLMVGRLWAKVGESPWRRAVQNALEPISIGLMCSGVWSVAKASINGPVSMALAVLALVVILFSRLNPVYMILGAGSVGAYLMHATGAA</sequence>
<dbReference type="RefSeq" id="WP_259660831.1">
    <property type="nucleotide sequence ID" value="NZ_JAHXRI010000006.1"/>
</dbReference>
<keyword evidence="5 7" id="KW-1133">Transmembrane helix</keyword>
<dbReference type="InterPro" id="IPR052518">
    <property type="entry name" value="CHR_Transporter"/>
</dbReference>
<accession>A0A953N8C9</accession>
<dbReference type="AlphaFoldDB" id="A0A953N8C9"/>
<evidence type="ECO:0000256" key="6">
    <source>
        <dbReference type="ARBA" id="ARBA00023136"/>
    </source>
</evidence>